<dbReference type="RefSeq" id="WP_135839574.1">
    <property type="nucleotide sequence ID" value="NZ_SRRO01000001.1"/>
</dbReference>
<dbReference type="SUPFAM" id="SSF56112">
    <property type="entry name" value="Protein kinase-like (PK-like)"/>
    <property type="match status" value="1"/>
</dbReference>
<dbReference type="Gene3D" id="3.90.1200.10">
    <property type="match status" value="1"/>
</dbReference>
<dbReference type="CDD" id="cd05154">
    <property type="entry name" value="ACAD10_11_N-like"/>
    <property type="match status" value="1"/>
</dbReference>
<dbReference type="EMBL" id="SRRO01000001">
    <property type="protein sequence ID" value="TGN65071.1"/>
    <property type="molecule type" value="Genomic_DNA"/>
</dbReference>
<organism evidence="2 3">
    <name type="scientific">Nocardioides eburneiflavus</name>
    <dbReference type="NCBI Taxonomy" id="2518372"/>
    <lineage>
        <taxon>Bacteria</taxon>
        <taxon>Bacillati</taxon>
        <taxon>Actinomycetota</taxon>
        <taxon>Actinomycetes</taxon>
        <taxon>Propionibacteriales</taxon>
        <taxon>Nocardioidaceae</taxon>
        <taxon>Nocardioides</taxon>
    </lineage>
</organism>
<dbReference type="OrthoDB" id="3806873at2"/>
<proteinExistence type="predicted"/>
<name>A0A4Z1BUY3_9ACTN</name>
<evidence type="ECO:0000259" key="1">
    <source>
        <dbReference type="Pfam" id="PF01636"/>
    </source>
</evidence>
<accession>A0A4Z1BUY3</accession>
<reference evidence="2 3" key="1">
    <citation type="submission" date="2019-04" db="EMBL/GenBank/DDBJ databases">
        <title>Three New Species of Nocardioides, Nocardioides euryhalodurans sp. nov., Nocardioides seonyuensis sp. nov. and Nocardioides eburneoflavus sp. nov. Isolated from Soil.</title>
        <authorList>
            <person name="Roh S.G."/>
            <person name="Lee C."/>
            <person name="Kim M.-K."/>
            <person name="Kim S.B."/>
        </authorList>
    </citation>
    <scope>NUCLEOTIDE SEQUENCE [LARGE SCALE GENOMIC DNA]</scope>
    <source>
        <strain evidence="2 3">MMS17-SY213</strain>
    </source>
</reference>
<evidence type="ECO:0000313" key="2">
    <source>
        <dbReference type="EMBL" id="TGN65071.1"/>
    </source>
</evidence>
<dbReference type="GO" id="GO:0016740">
    <property type="term" value="F:transferase activity"/>
    <property type="evidence" value="ECO:0007669"/>
    <property type="project" value="UniProtKB-KW"/>
</dbReference>
<evidence type="ECO:0000313" key="3">
    <source>
        <dbReference type="Proteomes" id="UP000297496"/>
    </source>
</evidence>
<gene>
    <name evidence="2" type="ORF">EXE59_14675</name>
</gene>
<dbReference type="PANTHER" id="PTHR47829:SF1">
    <property type="entry name" value="HAD FAMILY PHOSPHATASE"/>
    <property type="match status" value="1"/>
</dbReference>
<dbReference type="Pfam" id="PF01636">
    <property type="entry name" value="APH"/>
    <property type="match status" value="1"/>
</dbReference>
<protein>
    <submittedName>
        <fullName evidence="2">Phosphotransferase family protein</fullName>
    </submittedName>
</protein>
<dbReference type="InterPro" id="IPR041726">
    <property type="entry name" value="ACAD10_11_N"/>
</dbReference>
<dbReference type="Proteomes" id="UP000297496">
    <property type="component" value="Unassembled WGS sequence"/>
</dbReference>
<keyword evidence="3" id="KW-1185">Reference proteome</keyword>
<keyword evidence="2" id="KW-0808">Transferase</keyword>
<dbReference type="Gene3D" id="3.30.200.20">
    <property type="entry name" value="Phosphorylase Kinase, domain 1"/>
    <property type="match status" value="1"/>
</dbReference>
<dbReference type="InterPro" id="IPR011009">
    <property type="entry name" value="Kinase-like_dom_sf"/>
</dbReference>
<dbReference type="InterPro" id="IPR052898">
    <property type="entry name" value="ACAD10-like"/>
</dbReference>
<dbReference type="PANTHER" id="PTHR47829">
    <property type="entry name" value="HYDROLASE, PUTATIVE (AFU_ORTHOLOGUE AFUA_1G12880)-RELATED"/>
    <property type="match status" value="1"/>
</dbReference>
<dbReference type="AlphaFoldDB" id="A0A4Z1BUY3"/>
<comment type="caution">
    <text evidence="2">The sequence shown here is derived from an EMBL/GenBank/DDBJ whole genome shotgun (WGS) entry which is preliminary data.</text>
</comment>
<sequence>MSTPATTIPGIDLDRLRDWIDETMPDRANEELDAELITGGRSNLTYRLRLGSTTCILRRPPLGHVLATAHDMSREYTVMRALGGTDVPVPHVLASCEDISIIGAPFYLMDFVEGSTFRSRHDLGQLGPHRVRSLSEEFIDVLARIHSVDHREAGLQDFGRPEGYLARQVSRWQTQMQASHSRDLPDADRLVSLLTERVPSSGPIGVVHGDYRLDNVIVDERDRPAAVIDWEMSTIGDVLSDLGLTVVYMRLAAMVGDARFEVVADASNAEGFISEHDVLKRYARLTGRDLGDFGFYLGLASFKLAGILEGIHYRYLQGQTLGPGFESIGDTVGPLLAAGLDSMEENY</sequence>
<feature type="domain" description="Aminoglycoside phosphotransferase" evidence="1">
    <location>
        <begin position="34"/>
        <end position="248"/>
    </location>
</feature>
<dbReference type="InterPro" id="IPR002575">
    <property type="entry name" value="Aminoglycoside_PTrfase"/>
</dbReference>